<dbReference type="Proteomes" id="UP000778578">
    <property type="component" value="Unassembled WGS sequence"/>
</dbReference>
<feature type="transmembrane region" description="Helical" evidence="1">
    <location>
        <begin position="182"/>
        <end position="202"/>
    </location>
</feature>
<feature type="transmembrane region" description="Helical" evidence="1">
    <location>
        <begin position="239"/>
        <end position="261"/>
    </location>
</feature>
<feature type="transmembrane region" description="Helical" evidence="1">
    <location>
        <begin position="12"/>
        <end position="38"/>
    </location>
</feature>
<proteinExistence type="predicted"/>
<keyword evidence="3" id="KW-1185">Reference proteome</keyword>
<dbReference type="EMBL" id="JAINZZ010000016">
    <property type="protein sequence ID" value="MBY8879031.1"/>
    <property type="molecule type" value="Genomic_DNA"/>
</dbReference>
<accession>A0ABS7Q871</accession>
<feature type="transmembrane region" description="Helical" evidence="1">
    <location>
        <begin position="102"/>
        <end position="132"/>
    </location>
</feature>
<name>A0ABS7Q871_9ACTN</name>
<evidence type="ECO:0000313" key="2">
    <source>
        <dbReference type="EMBL" id="MBY8879031.1"/>
    </source>
</evidence>
<dbReference type="RefSeq" id="WP_222963171.1">
    <property type="nucleotide sequence ID" value="NZ_JAINZZ010000016.1"/>
</dbReference>
<feature type="transmembrane region" description="Helical" evidence="1">
    <location>
        <begin position="152"/>
        <end position="175"/>
    </location>
</feature>
<comment type="caution">
    <text evidence="2">The sequence shown here is derived from an EMBL/GenBank/DDBJ whole genome shotgun (WGS) entry which is preliminary data.</text>
</comment>
<protein>
    <recommendedName>
        <fullName evidence="4">ABC transporter permease</fullName>
    </recommendedName>
</protein>
<keyword evidence="1" id="KW-1133">Transmembrane helix</keyword>
<keyword evidence="1" id="KW-0812">Transmembrane</keyword>
<gene>
    <name evidence="2" type="ORF">K7862_15500</name>
</gene>
<sequence length="265" mass="26257">MRRALHAEWTKLVTVPAQLWTLVAVAAVLAGGGALVAATQRPPVCPPGPGCAPPDTTALVLSGVYAAQLAALAVAVTLVAAEYHPRLIVLTLAAQPGRGVVLAAKAVVATGAVLGTALVGVAGALTAGRAVLLTRGFTGRGGRGLVTPSDPAVLRAGAGTVLYLVLVAVLALGAGWILRQQAAAAGSVAALLYGPFLVTRIVPMPDRVLHAVQDASPMPAGLAVQSLVPGAGTAPLGPWAGLAVLAGWAVAALAAGWLLLLRRDG</sequence>
<organism evidence="2 3">
    <name type="scientific">Actinacidiphila acidipaludis</name>
    <dbReference type="NCBI Taxonomy" id="2873382"/>
    <lineage>
        <taxon>Bacteria</taxon>
        <taxon>Bacillati</taxon>
        <taxon>Actinomycetota</taxon>
        <taxon>Actinomycetes</taxon>
        <taxon>Kitasatosporales</taxon>
        <taxon>Streptomycetaceae</taxon>
        <taxon>Actinacidiphila</taxon>
    </lineage>
</organism>
<evidence type="ECO:0000256" key="1">
    <source>
        <dbReference type="SAM" id="Phobius"/>
    </source>
</evidence>
<reference evidence="2 3" key="1">
    <citation type="submission" date="2021-08" db="EMBL/GenBank/DDBJ databases">
        <title>WGS of actinomycetes from Thailand.</title>
        <authorList>
            <person name="Thawai C."/>
        </authorList>
    </citation>
    <scope>NUCLEOTIDE SEQUENCE [LARGE SCALE GENOMIC DNA]</scope>
    <source>
        <strain evidence="2 3">PLK6-54</strain>
    </source>
</reference>
<evidence type="ECO:0000313" key="3">
    <source>
        <dbReference type="Proteomes" id="UP000778578"/>
    </source>
</evidence>
<keyword evidence="1" id="KW-0472">Membrane</keyword>
<evidence type="ECO:0008006" key="4">
    <source>
        <dbReference type="Google" id="ProtNLM"/>
    </source>
</evidence>
<feature type="transmembrane region" description="Helical" evidence="1">
    <location>
        <begin position="58"/>
        <end position="81"/>
    </location>
</feature>